<dbReference type="Gene3D" id="3.30.70.270">
    <property type="match status" value="1"/>
</dbReference>
<dbReference type="CDD" id="cd09679">
    <property type="entry name" value="Cas10_III"/>
    <property type="match status" value="1"/>
</dbReference>
<dbReference type="GO" id="GO:0051607">
    <property type="term" value="P:defense response to virus"/>
    <property type="evidence" value="ECO:0007669"/>
    <property type="project" value="UniProtKB-KW"/>
</dbReference>
<evidence type="ECO:0000259" key="3">
    <source>
        <dbReference type="PROSITE" id="PS50887"/>
    </source>
</evidence>
<dbReference type="InterPro" id="IPR024615">
    <property type="entry name" value="CRISPR-assoc_Cmr2_N"/>
</dbReference>
<dbReference type="InterPro" id="IPR000160">
    <property type="entry name" value="GGDEF_dom"/>
</dbReference>
<comment type="caution">
    <text evidence="4">The sequence shown here is derived from an EMBL/GenBank/DDBJ whole genome shotgun (WGS) entry which is preliminary data.</text>
</comment>
<dbReference type="PROSITE" id="PS50887">
    <property type="entry name" value="GGDEF"/>
    <property type="match status" value="1"/>
</dbReference>
<keyword evidence="1" id="KW-0547">Nucleotide-binding</keyword>
<proteinExistence type="predicted"/>
<dbReference type="Pfam" id="PF22335">
    <property type="entry name" value="Cas10-Cmr2_palm2"/>
    <property type="match status" value="1"/>
</dbReference>
<dbReference type="GO" id="GO:0000166">
    <property type="term" value="F:nucleotide binding"/>
    <property type="evidence" value="ECO:0007669"/>
    <property type="project" value="UniProtKB-KW"/>
</dbReference>
<gene>
    <name evidence="4" type="primary">cas10</name>
    <name evidence="4" type="ORF">ENG63_07175</name>
</gene>
<name>A0A7C0U3A0_DESA2</name>
<dbReference type="InterPro" id="IPR013407">
    <property type="entry name" value="CRISPR-assoc_prot_Cmr2"/>
</dbReference>
<dbReference type="PANTHER" id="PTHR36528:SF1">
    <property type="entry name" value="CRISPR SYSTEM SINGLE-STRAND-SPECIFIC DEOXYRIBONUCLEASE CAS10_CSM1 (SUBTYPE III-A)"/>
    <property type="match status" value="1"/>
</dbReference>
<dbReference type="EMBL" id="DRBS01000264">
    <property type="protein sequence ID" value="HDD44623.1"/>
    <property type="molecule type" value="Genomic_DNA"/>
</dbReference>
<reference evidence="4" key="1">
    <citation type="journal article" date="2020" name="mSystems">
        <title>Genome- and Community-Level Interaction Insights into Carbon Utilization and Element Cycling Functions of Hydrothermarchaeota in Hydrothermal Sediment.</title>
        <authorList>
            <person name="Zhou Z."/>
            <person name="Liu Y."/>
            <person name="Xu W."/>
            <person name="Pan J."/>
            <person name="Luo Z.H."/>
            <person name="Li M."/>
        </authorList>
    </citation>
    <scope>NUCLEOTIDE SEQUENCE [LARGE SCALE GENOMIC DNA]</scope>
    <source>
        <strain evidence="4">HyVt-233</strain>
    </source>
</reference>
<sequence>MTDWILKLKAILHDPPDKQLIIWQKRKKHIEVAEELLRCIVEESIEDENIKKADVLASATSRIITAPEEKKIKEIFENEVNKFFSENLFHILYKDALSQKQKSVNFDINHGEVEKFFKKIDALLNKKRFNSQEERAKYAFLLIWRFLPEIFKDWIFTHPADSRAPNHSIYDHLVQTSAVVSALPKPAFLLFTIGPVQDFIATARKTQDLWAGSYLLSYLIWKAIEILIEEYGPDCVIYPNLLGQPLCDKWLSEKFEDINLEEWEKILNGNFKFEKISIANLPNRFLAIIPENKEIAKRCKVGIKEAFKEISQNVWNEIKTYIPPKKQDEVKQRFNEHIKHFFEIYWVILPWSLTQNIYDIDVILNECKELVGETKTYETINLIKEHPFYKPVSVGTAYSLLVDLSERFLGARKSIRNFEYTEQTGRYRCSLCGIRSELSSEWKAEDVDEFWKKVKLPEGLLREGERLCGVCLVKRLAPRFFFKEFLGEDPSSFPSTAEMASISTKLKLTEIVAKEIKDRFNELNQKIESKLPSSKSVSLLKNHLLYEIDGQWLMEESYRKEYLEREYGARVDEKDLEEMKTFLRENKISPEKYYAVLLMDGDDMGKWLKGEKMPLIGDLIHPQVKNLLITYSKNKGKKNLQTLLCKPHPMSPSFHQAFSRKLSIFALTKVREIVENHYGKLIYCGGDDVLALLPTDFVLPCAKQIQSAFKETLSPFASMSAGIVIAHYKCPLKVVLDKVRDAEKEAKNNYGKNSFCVKVLTHSGEWGDTGSKWQLEDVDVLEFIRNLICKFMSDEISSRFPYQFLHTTMTLLKNGKHNEKTYEILKRELKRVYERKVEDEVFLSELLRIFKAYKDNIAEPFEKFARLLLLAKFIAKGERD</sequence>
<protein>
    <submittedName>
        <fullName evidence="4">Type III-B CRISPR-associated protein Cas10/Cmr2</fullName>
    </submittedName>
</protein>
<dbReference type="PANTHER" id="PTHR36528">
    <property type="entry name" value="CRISPR SYSTEM SINGLE-STRAND-SPECIFIC DEOXYRIBONUCLEASE CAS10/CSM1 (SUBTYPE III-A)"/>
    <property type="match status" value="1"/>
</dbReference>
<feature type="domain" description="GGDEF" evidence="3">
    <location>
        <begin position="592"/>
        <end position="760"/>
    </location>
</feature>
<organism evidence="4">
    <name type="scientific">Desulfofervidus auxilii</name>
    <dbReference type="NCBI Taxonomy" id="1621989"/>
    <lineage>
        <taxon>Bacteria</taxon>
        <taxon>Pseudomonadati</taxon>
        <taxon>Thermodesulfobacteriota</taxon>
        <taxon>Candidatus Desulfofervidia</taxon>
        <taxon>Candidatus Desulfofervidales</taxon>
        <taxon>Candidatus Desulfofervidaceae</taxon>
        <taxon>Candidatus Desulfofervidus</taxon>
    </lineage>
</organism>
<evidence type="ECO:0000313" key="4">
    <source>
        <dbReference type="EMBL" id="HDD44623.1"/>
    </source>
</evidence>
<dbReference type="InterPro" id="IPR043128">
    <property type="entry name" value="Rev_trsase/Diguanyl_cyclase"/>
</dbReference>
<dbReference type="Proteomes" id="UP000886289">
    <property type="component" value="Unassembled WGS sequence"/>
</dbReference>
<evidence type="ECO:0000256" key="1">
    <source>
        <dbReference type="ARBA" id="ARBA00022741"/>
    </source>
</evidence>
<dbReference type="AlphaFoldDB" id="A0A7C0U3A0"/>
<dbReference type="InterPro" id="IPR052117">
    <property type="entry name" value="Cas10/Csm1_subtype-III-A"/>
</dbReference>
<dbReference type="Pfam" id="PF12469">
    <property type="entry name" value="Cmr2_N"/>
    <property type="match status" value="1"/>
</dbReference>
<dbReference type="Gene3D" id="3.30.70.2220">
    <property type="entry name" value="CRISPR-Cas system, Cmr2 subunit, D1 domain, cysteine cluster"/>
    <property type="match status" value="1"/>
</dbReference>
<accession>A0A7C0U3A0</accession>
<keyword evidence="2" id="KW-0051">Antiviral defense</keyword>
<dbReference type="InterPro" id="IPR038242">
    <property type="entry name" value="Cmr2_N"/>
</dbReference>
<dbReference type="NCBIfam" id="TIGR02577">
    <property type="entry name" value="cas_TM1794_Cmr2"/>
    <property type="match status" value="1"/>
</dbReference>
<evidence type="ECO:0000256" key="2">
    <source>
        <dbReference type="ARBA" id="ARBA00023118"/>
    </source>
</evidence>
<dbReference type="InterPro" id="IPR054767">
    <property type="entry name" value="Cas10-Cmr2_palm2"/>
</dbReference>